<evidence type="ECO:0000256" key="1">
    <source>
        <dbReference type="SAM" id="Phobius"/>
    </source>
</evidence>
<gene>
    <name evidence="2" type="ORF">EVA_05395</name>
</gene>
<organism evidence="2">
    <name type="scientific">gut metagenome</name>
    <dbReference type="NCBI Taxonomy" id="749906"/>
    <lineage>
        <taxon>unclassified sequences</taxon>
        <taxon>metagenomes</taxon>
        <taxon>organismal metagenomes</taxon>
    </lineage>
</organism>
<evidence type="ECO:0000313" key="2">
    <source>
        <dbReference type="EMBL" id="EJX06509.1"/>
    </source>
</evidence>
<dbReference type="EMBL" id="AMCI01001139">
    <property type="protein sequence ID" value="EJX06509.1"/>
    <property type="molecule type" value="Genomic_DNA"/>
</dbReference>
<keyword evidence="1" id="KW-0812">Transmembrane</keyword>
<sequence length="39" mass="4676">MFFAADVDLNCKLRPKNKFLFRKFSVINLFNFVIFVGFK</sequence>
<accession>J9GHI1</accession>
<keyword evidence="1" id="KW-0472">Membrane</keyword>
<feature type="transmembrane region" description="Helical" evidence="1">
    <location>
        <begin position="20"/>
        <end position="38"/>
    </location>
</feature>
<comment type="caution">
    <text evidence="2">The sequence shown here is derived from an EMBL/GenBank/DDBJ whole genome shotgun (WGS) entry which is preliminary data.</text>
</comment>
<dbReference type="AlphaFoldDB" id="J9GHI1"/>
<protein>
    <submittedName>
        <fullName evidence="2">Uncharacterized protein</fullName>
    </submittedName>
</protein>
<reference evidence="2" key="1">
    <citation type="journal article" date="2012" name="PLoS ONE">
        <title>Gene sets for utilization of primary and secondary nutrition supplies in the distal gut of endangered iberian lynx.</title>
        <authorList>
            <person name="Alcaide M."/>
            <person name="Messina E."/>
            <person name="Richter M."/>
            <person name="Bargiela R."/>
            <person name="Peplies J."/>
            <person name="Huws S.A."/>
            <person name="Newbold C.J."/>
            <person name="Golyshin P.N."/>
            <person name="Simon M.A."/>
            <person name="Lopez G."/>
            <person name="Yakimov M.M."/>
            <person name="Ferrer M."/>
        </authorList>
    </citation>
    <scope>NUCLEOTIDE SEQUENCE</scope>
</reference>
<proteinExistence type="predicted"/>
<name>J9GHI1_9ZZZZ</name>
<keyword evidence="1" id="KW-1133">Transmembrane helix</keyword>